<sequence length="442" mass="50253">MVFKDFRFQIILRLAGLTLLGYGLLYYAFIEHNAIRIFFLALFSLLLLINLFYYLYRTHRITSNFLEAILNNDFTIKYPTVHESKQLSDLYEKFNKVNDKFSQNLQDQANQYQYLMTMINQLKIAVVAFDERERVHVVNSAFKALVEQKEVIKLNSVKAISNTLYESILELKPNEQKVVRVTIQGQIHRFSVAASIFKLRQREYTLVSLQDIHAELDQNEMEAWQKLIRVLTHEIMNSVSPIASLSSSLENLLLKSTQTSEHKSTLLEGMGAIKARSQGLMNFTQAYRKLTRIPIPRIETIEATPFIQQIETLFRSTLPADTIRFQVEVHENCPKLLLDPDLMQQVIINLLKNALEAVPAQTGSIQLALKPHEATGQVEITVADNGPGIDEKIAEQIFIPFFTTKSEGSGIGLSLARQIVQLHGGSLSFQTGSNGTTFSIKL</sequence>
<dbReference type="Pfam" id="PF02518">
    <property type="entry name" value="HATPase_c"/>
    <property type="match status" value="1"/>
</dbReference>
<keyword evidence="8" id="KW-0472">Membrane</keyword>
<keyword evidence="8" id="KW-0812">Transmembrane</keyword>
<dbReference type="EMBL" id="BNAG01000002">
    <property type="protein sequence ID" value="GHE63603.1"/>
    <property type="molecule type" value="Genomic_DNA"/>
</dbReference>
<keyword evidence="5 10" id="KW-0418">Kinase</keyword>
<dbReference type="InterPro" id="IPR004358">
    <property type="entry name" value="Sig_transdc_His_kin-like_C"/>
</dbReference>
<evidence type="ECO:0000313" key="10">
    <source>
        <dbReference type="EMBL" id="GHE63603.1"/>
    </source>
</evidence>
<evidence type="ECO:0000256" key="3">
    <source>
        <dbReference type="ARBA" id="ARBA00022679"/>
    </source>
</evidence>
<dbReference type="PANTHER" id="PTHR43065">
    <property type="entry name" value="SENSOR HISTIDINE KINASE"/>
    <property type="match status" value="1"/>
</dbReference>
<dbReference type="PANTHER" id="PTHR43065:SF46">
    <property type="entry name" value="C4-DICARBOXYLATE TRANSPORT SENSOR PROTEIN DCTB"/>
    <property type="match status" value="1"/>
</dbReference>
<dbReference type="InterPro" id="IPR036890">
    <property type="entry name" value="HATPase_C_sf"/>
</dbReference>
<organism evidence="10 11">
    <name type="scientific">Roseivirga thermotolerans</name>
    <dbReference type="NCBI Taxonomy" id="1758176"/>
    <lineage>
        <taxon>Bacteria</taxon>
        <taxon>Pseudomonadati</taxon>
        <taxon>Bacteroidota</taxon>
        <taxon>Cytophagia</taxon>
        <taxon>Cytophagales</taxon>
        <taxon>Roseivirgaceae</taxon>
        <taxon>Roseivirga</taxon>
    </lineage>
</organism>
<gene>
    <name evidence="10" type="ORF">GCM10011340_18710</name>
</gene>
<feature type="domain" description="Histidine kinase" evidence="9">
    <location>
        <begin position="230"/>
        <end position="442"/>
    </location>
</feature>
<evidence type="ECO:0000256" key="5">
    <source>
        <dbReference type="ARBA" id="ARBA00022777"/>
    </source>
</evidence>
<keyword evidence="11" id="KW-1185">Reference proteome</keyword>
<dbReference type="SMART" id="SM00387">
    <property type="entry name" value="HATPase_c"/>
    <property type="match status" value="1"/>
</dbReference>
<keyword evidence="3" id="KW-0808">Transferase</keyword>
<keyword evidence="7" id="KW-0902">Two-component regulatory system</keyword>
<evidence type="ECO:0000256" key="7">
    <source>
        <dbReference type="ARBA" id="ARBA00023012"/>
    </source>
</evidence>
<keyword evidence="8" id="KW-1133">Transmembrane helix</keyword>
<evidence type="ECO:0000256" key="6">
    <source>
        <dbReference type="ARBA" id="ARBA00022840"/>
    </source>
</evidence>
<evidence type="ECO:0000256" key="1">
    <source>
        <dbReference type="ARBA" id="ARBA00000085"/>
    </source>
</evidence>
<proteinExistence type="predicted"/>
<accession>A0ABQ3I5K2</accession>
<dbReference type="PRINTS" id="PR00344">
    <property type="entry name" value="BCTRLSENSOR"/>
</dbReference>
<feature type="transmembrane region" description="Helical" evidence="8">
    <location>
        <begin position="12"/>
        <end position="29"/>
    </location>
</feature>
<reference evidence="11" key="1">
    <citation type="journal article" date="2019" name="Int. J. Syst. Evol. Microbiol.">
        <title>The Global Catalogue of Microorganisms (GCM) 10K type strain sequencing project: providing services to taxonomists for standard genome sequencing and annotation.</title>
        <authorList>
            <consortium name="The Broad Institute Genomics Platform"/>
            <consortium name="The Broad Institute Genome Sequencing Center for Infectious Disease"/>
            <person name="Wu L."/>
            <person name="Ma J."/>
        </authorList>
    </citation>
    <scope>NUCLEOTIDE SEQUENCE [LARGE SCALE GENOMIC DNA]</scope>
    <source>
        <strain evidence="11">CGMCC 1.15111</strain>
    </source>
</reference>
<evidence type="ECO:0000256" key="8">
    <source>
        <dbReference type="SAM" id="Phobius"/>
    </source>
</evidence>
<dbReference type="SUPFAM" id="SSF55874">
    <property type="entry name" value="ATPase domain of HSP90 chaperone/DNA topoisomerase II/histidine kinase"/>
    <property type="match status" value="1"/>
</dbReference>
<dbReference type="GO" id="GO:0016301">
    <property type="term" value="F:kinase activity"/>
    <property type="evidence" value="ECO:0007669"/>
    <property type="project" value="UniProtKB-KW"/>
</dbReference>
<dbReference type="Proteomes" id="UP000658258">
    <property type="component" value="Unassembled WGS sequence"/>
</dbReference>
<evidence type="ECO:0000313" key="11">
    <source>
        <dbReference type="Proteomes" id="UP000658258"/>
    </source>
</evidence>
<dbReference type="PROSITE" id="PS50109">
    <property type="entry name" value="HIS_KIN"/>
    <property type="match status" value="1"/>
</dbReference>
<dbReference type="RefSeq" id="WP_189629965.1">
    <property type="nucleotide sequence ID" value="NZ_BNAG01000002.1"/>
</dbReference>
<name>A0ABQ3I5K2_9BACT</name>
<keyword evidence="6" id="KW-0067">ATP-binding</keyword>
<protein>
    <recommendedName>
        <fullName evidence="2">histidine kinase</fullName>
        <ecNumber evidence="2">2.7.13.3</ecNumber>
    </recommendedName>
</protein>
<evidence type="ECO:0000259" key="9">
    <source>
        <dbReference type="PROSITE" id="PS50109"/>
    </source>
</evidence>
<dbReference type="InterPro" id="IPR005467">
    <property type="entry name" value="His_kinase_dom"/>
</dbReference>
<dbReference type="InterPro" id="IPR003594">
    <property type="entry name" value="HATPase_dom"/>
</dbReference>
<dbReference type="EC" id="2.7.13.3" evidence="2"/>
<dbReference type="Gene3D" id="3.30.565.10">
    <property type="entry name" value="Histidine kinase-like ATPase, C-terminal domain"/>
    <property type="match status" value="1"/>
</dbReference>
<comment type="caution">
    <text evidence="10">The sequence shown here is derived from an EMBL/GenBank/DDBJ whole genome shotgun (WGS) entry which is preliminary data.</text>
</comment>
<evidence type="ECO:0000256" key="4">
    <source>
        <dbReference type="ARBA" id="ARBA00022741"/>
    </source>
</evidence>
<feature type="transmembrane region" description="Helical" evidence="8">
    <location>
        <begin position="35"/>
        <end position="56"/>
    </location>
</feature>
<keyword evidence="4" id="KW-0547">Nucleotide-binding</keyword>
<evidence type="ECO:0000256" key="2">
    <source>
        <dbReference type="ARBA" id="ARBA00012438"/>
    </source>
</evidence>
<comment type="catalytic activity">
    <reaction evidence="1">
        <text>ATP + protein L-histidine = ADP + protein N-phospho-L-histidine.</text>
        <dbReference type="EC" id="2.7.13.3"/>
    </reaction>
</comment>